<protein>
    <recommendedName>
        <fullName evidence="4">Secreted protein</fullName>
    </recommendedName>
</protein>
<name>A0AAE1C9R6_9PEZI</name>
<evidence type="ECO:0000313" key="3">
    <source>
        <dbReference type="Proteomes" id="UP001270362"/>
    </source>
</evidence>
<comment type="caution">
    <text evidence="2">The sequence shown here is derived from an EMBL/GenBank/DDBJ whole genome shotgun (WGS) entry which is preliminary data.</text>
</comment>
<dbReference type="EMBL" id="JAULSO010000003">
    <property type="protein sequence ID" value="KAK3684844.1"/>
    <property type="molecule type" value="Genomic_DNA"/>
</dbReference>
<keyword evidence="1" id="KW-0732">Signal</keyword>
<feature type="signal peptide" evidence="1">
    <location>
        <begin position="1"/>
        <end position="29"/>
    </location>
</feature>
<dbReference type="Proteomes" id="UP001270362">
    <property type="component" value="Unassembled WGS sequence"/>
</dbReference>
<reference evidence="2" key="1">
    <citation type="journal article" date="2023" name="Mol. Phylogenet. Evol.">
        <title>Genome-scale phylogeny and comparative genomics of the fungal order Sordariales.</title>
        <authorList>
            <person name="Hensen N."/>
            <person name="Bonometti L."/>
            <person name="Westerberg I."/>
            <person name="Brannstrom I.O."/>
            <person name="Guillou S."/>
            <person name="Cros-Aarteil S."/>
            <person name="Calhoun S."/>
            <person name="Haridas S."/>
            <person name="Kuo A."/>
            <person name="Mondo S."/>
            <person name="Pangilinan J."/>
            <person name="Riley R."/>
            <person name="LaButti K."/>
            <person name="Andreopoulos B."/>
            <person name="Lipzen A."/>
            <person name="Chen C."/>
            <person name="Yan M."/>
            <person name="Daum C."/>
            <person name="Ng V."/>
            <person name="Clum A."/>
            <person name="Steindorff A."/>
            <person name="Ohm R.A."/>
            <person name="Martin F."/>
            <person name="Silar P."/>
            <person name="Natvig D.O."/>
            <person name="Lalanne C."/>
            <person name="Gautier V."/>
            <person name="Ament-Velasquez S.L."/>
            <person name="Kruys A."/>
            <person name="Hutchinson M.I."/>
            <person name="Powell A.J."/>
            <person name="Barry K."/>
            <person name="Miller A.N."/>
            <person name="Grigoriev I.V."/>
            <person name="Debuchy R."/>
            <person name="Gladieux P."/>
            <person name="Hiltunen Thoren M."/>
            <person name="Johannesson H."/>
        </authorList>
    </citation>
    <scope>NUCLEOTIDE SEQUENCE</scope>
    <source>
        <strain evidence="2">CBS 314.62</strain>
    </source>
</reference>
<evidence type="ECO:0000256" key="1">
    <source>
        <dbReference type="SAM" id="SignalP"/>
    </source>
</evidence>
<dbReference type="AlphaFoldDB" id="A0AAE1C9R6"/>
<evidence type="ECO:0008006" key="4">
    <source>
        <dbReference type="Google" id="ProtNLM"/>
    </source>
</evidence>
<proteinExistence type="predicted"/>
<gene>
    <name evidence="2" type="ORF">B0T22DRAFT_464299</name>
</gene>
<feature type="chain" id="PRO_5042006354" description="Secreted protein" evidence="1">
    <location>
        <begin position="30"/>
        <end position="143"/>
    </location>
</feature>
<organism evidence="2 3">
    <name type="scientific">Podospora appendiculata</name>
    <dbReference type="NCBI Taxonomy" id="314037"/>
    <lineage>
        <taxon>Eukaryota</taxon>
        <taxon>Fungi</taxon>
        <taxon>Dikarya</taxon>
        <taxon>Ascomycota</taxon>
        <taxon>Pezizomycotina</taxon>
        <taxon>Sordariomycetes</taxon>
        <taxon>Sordariomycetidae</taxon>
        <taxon>Sordariales</taxon>
        <taxon>Podosporaceae</taxon>
        <taxon>Podospora</taxon>
    </lineage>
</organism>
<evidence type="ECO:0000313" key="2">
    <source>
        <dbReference type="EMBL" id="KAK3684844.1"/>
    </source>
</evidence>
<reference evidence="2" key="2">
    <citation type="submission" date="2023-06" db="EMBL/GenBank/DDBJ databases">
        <authorList>
            <consortium name="Lawrence Berkeley National Laboratory"/>
            <person name="Haridas S."/>
            <person name="Hensen N."/>
            <person name="Bonometti L."/>
            <person name="Westerberg I."/>
            <person name="Brannstrom I.O."/>
            <person name="Guillou S."/>
            <person name="Cros-Aarteil S."/>
            <person name="Calhoun S."/>
            <person name="Kuo A."/>
            <person name="Mondo S."/>
            <person name="Pangilinan J."/>
            <person name="Riley R."/>
            <person name="Labutti K."/>
            <person name="Andreopoulos B."/>
            <person name="Lipzen A."/>
            <person name="Chen C."/>
            <person name="Yanf M."/>
            <person name="Daum C."/>
            <person name="Ng V."/>
            <person name="Clum A."/>
            <person name="Steindorff A."/>
            <person name="Ohm R."/>
            <person name="Martin F."/>
            <person name="Silar P."/>
            <person name="Natvig D."/>
            <person name="Lalanne C."/>
            <person name="Gautier V."/>
            <person name="Ament-Velasquez S.L."/>
            <person name="Kruys A."/>
            <person name="Hutchinson M.I."/>
            <person name="Powell A.J."/>
            <person name="Barry K."/>
            <person name="Miller A.N."/>
            <person name="Grigoriev I.V."/>
            <person name="Debuchy R."/>
            <person name="Gladieux P."/>
            <person name="Thoren M.H."/>
            <person name="Johannesson H."/>
        </authorList>
    </citation>
    <scope>NUCLEOTIDE SEQUENCE</scope>
    <source>
        <strain evidence="2">CBS 314.62</strain>
    </source>
</reference>
<keyword evidence="3" id="KW-1185">Reference proteome</keyword>
<sequence>MALMNWSFSFFCFSAFFPSLSVLPRVTYAFIETTLQLHISSCLAARRAPAMLGAITAAAAAAALVVDHGQCSGVGVMLTGCVRVIGVASLSSELKGDMRGALGRFGKLGDQPEVVSRSLLSARPLLLSQTRGGVVVQTPLTWL</sequence>
<accession>A0AAE1C9R6</accession>